<dbReference type="PROSITE" id="PS50158">
    <property type="entry name" value="ZF_CCHC"/>
    <property type="match status" value="1"/>
</dbReference>
<dbReference type="Pfam" id="PF00078">
    <property type="entry name" value="RVT_1"/>
    <property type="match status" value="1"/>
</dbReference>
<dbReference type="Proteomes" id="UP000829196">
    <property type="component" value="Unassembled WGS sequence"/>
</dbReference>
<dbReference type="EMBL" id="JAGYWB010000019">
    <property type="protein sequence ID" value="KAI0488433.1"/>
    <property type="molecule type" value="Genomic_DNA"/>
</dbReference>
<organism evidence="5 6">
    <name type="scientific">Dendrobium nobile</name>
    <name type="common">Orchid</name>
    <dbReference type="NCBI Taxonomy" id="94219"/>
    <lineage>
        <taxon>Eukaryota</taxon>
        <taxon>Viridiplantae</taxon>
        <taxon>Streptophyta</taxon>
        <taxon>Embryophyta</taxon>
        <taxon>Tracheophyta</taxon>
        <taxon>Spermatophyta</taxon>
        <taxon>Magnoliopsida</taxon>
        <taxon>Liliopsida</taxon>
        <taxon>Asparagales</taxon>
        <taxon>Orchidaceae</taxon>
        <taxon>Epidendroideae</taxon>
        <taxon>Malaxideae</taxon>
        <taxon>Dendrobiinae</taxon>
        <taxon>Dendrobium</taxon>
    </lineage>
</organism>
<dbReference type="GO" id="GO:0003676">
    <property type="term" value="F:nucleic acid binding"/>
    <property type="evidence" value="ECO:0007669"/>
    <property type="project" value="InterPro"/>
</dbReference>
<evidence type="ECO:0000259" key="4">
    <source>
        <dbReference type="PROSITE" id="PS50158"/>
    </source>
</evidence>
<feature type="domain" description="CCHC-type" evidence="4">
    <location>
        <begin position="491"/>
        <end position="506"/>
    </location>
</feature>
<gene>
    <name evidence="5" type="ORF">KFK09_028264</name>
</gene>
<keyword evidence="6" id="KW-1185">Reference proteome</keyword>
<feature type="compositionally biased region" description="Basic and acidic residues" evidence="3">
    <location>
        <begin position="515"/>
        <end position="524"/>
    </location>
</feature>
<dbReference type="Gene3D" id="3.60.10.10">
    <property type="entry name" value="Endonuclease/exonuclease/phosphatase"/>
    <property type="match status" value="1"/>
</dbReference>
<sequence>MAGGDRRSPPRSSGGGGDGSIGSDERRRSGVGSGGSKKNGDRSGAGSGGFPSKSTTEKSKGKACEAGKMGSEGSSEGRWEVKPKSLDLKTAMPISKGGFQTHANSMKREDPPSSLKMEIMPAAEVSMRINPTFVGMESSMEVEELQSGQEESIDLEEMFDVDAAMLGRTNVMKISDEQPLANADPMIGADCAMEVSSNLNDQNNVVMDDVGGNELVKESTEVEMAGMNETEVGSAGLSNQQNSPLGDCGNAASIRSSEIAKGKAQMQVENRFPLFSSGASNAWRKPEHVPIQNPEERNALFNDWITIDLNMEYVMANVAKLERAVVGKILGRRVSFFLLKNKIQRQWGRFGEFQLTTLGHDCFICVFGSTEARNAILCGGPWFIEGNIVGLDRWTPQFSPESMEGLSSPVWIRLPNLPLQYWDDCNIARIASKIGVPLWIDAQTGNWGRREYARVCVRMCLDWKLQSGIWINGMNGRFYQKVEYEGIGILCYGCGKVGHWKEFCPSRAVGQGGNEARRTEEHLKQGGKGDGSSTQNLGKNGKLDPIQTKKMVLPVVKTEDSVKGKAVDSREKGGNAEAHDECNGSKVGMEEGSQDNEDHTGPWIQVPPRRRRTTRAQGKNKENVGSKQSFNIPRKVDLNKVQVPDSQLKPTHKQSRMGFKQRLPFTAGIRMANRANALKELNQLGPMVEAPRKRKKKMGARKKQTGYYLRSLIGNNEVMFVGLVETMIEDISRSDVDRLIGPNWEFFHYAAEGRSGGLLVMWRQDTTHFEVVSTMNQAIIGHLVMPNLQKWGIVLVYASKSYHSRRMLWSTIEASFDAELPMIVGGDFNCFLDQSEKKGGRKYSYSVGAQEMATFLVENDLHDLGFMGPKFTWTNNKTGNNKIWVRLDRVLMNSEGLLIASDHCPLLLNLTSNPPKSGSRWYRFEDIWMSYPATWKLVWKEWNKTDYGQPADVLNRKCSRTLRALFFWSRNLLKELGNLKNSLEARLGELQELECSNAGLNEAQEQEMRRKASELNTTLASITTWWRQRAKAKWIEEGDANSHFFHSFASARKRGNRILVVQKPNGDRSGDPALIQEEFMKFFMLKWEERQIVCDSWPSFHSEDKILDRVNEILEAEITEQEVRQVVFSMGNNLAPGIDGITSSFLKFYWEIIKCEVTRAIIHFFSTNSMCESWKDTVVVLIPKVENAIVPAKFRPISLCQSFYKVVAKILINRLKPVLGSIVSEEQGAFVPGRSISNHGLIAQEMMNKFQFSVKKSGMMALKIDMEQAYDYDILIFAEASRRNANCVMKLLGHYYDWTGQKINGGKSAVLFSRSCPNWKKRMIAKLLGYRKYSYVLDDSHFSSKGVLHSIEKLGRTFLWQKDSNCRGMHYVEWKELCQPRDHGGLGFHGLDNWQGALRARLAWQVVSNPNLLLHKVLRGKYGMELWNDTQVYKASTTWKVIHDGAKALRTIIRWNIGDGQSIDVMQDCWILDRRIDKWPTFVNVNELENVRWLFYRGLSANSLCPWGCQVEENLDHCTALCNKLKEVFNILRKWGFAMPSVFSLTELMQEIHDNVEINPSLGRIYCYTIYQGCRLINNGAPPPPPPPPGWLKFNFDDAVKPSNLAGIGIVVRNFEGALIAAAGKVFEHWDAFQAEVSAAAAIREVHMDWMFDLEGGMGIRSITIGLAGQTGLTGTYFLIINSFINGDILDDIYHFVLISLKDLVIFSSSRHPSRAMVTSHDYSNHVRLLISAIPYMDVTIVCAVNIEMEVANGMDIHGMHGPNYRCGISPITAKLDHKASSSCTQAVYGNISSQMNEQNIDFTMESSVAVKVEKLIAEGRWNVEELNNLFGDELVCIICKIPILVNMEEDVMELIQFMPSFFIIAIYYKATVKDAYLDYRMNLDAREDVMLERSGSYFDQMCKTVGDFVMSRGILFKQIDWLEDSMDSLCDLDDDLKDELAAPYALMLIVKFTLGRPNHEIPPLFHIEAVKFISPSLGLS</sequence>
<dbReference type="SUPFAM" id="SSF56219">
    <property type="entry name" value="DNase I-like"/>
    <property type="match status" value="1"/>
</dbReference>
<dbReference type="GO" id="GO:0003824">
    <property type="term" value="F:catalytic activity"/>
    <property type="evidence" value="ECO:0007669"/>
    <property type="project" value="InterPro"/>
</dbReference>
<feature type="compositionally biased region" description="Basic and acidic residues" evidence="3">
    <location>
        <begin position="75"/>
        <end position="87"/>
    </location>
</feature>
<reference evidence="5" key="1">
    <citation type="journal article" date="2022" name="Front. Genet.">
        <title>Chromosome-Scale Assembly of the Dendrobium nobile Genome Provides Insights Into the Molecular Mechanism of the Biosynthesis of the Medicinal Active Ingredient of Dendrobium.</title>
        <authorList>
            <person name="Xu Q."/>
            <person name="Niu S.-C."/>
            <person name="Li K.-L."/>
            <person name="Zheng P.-J."/>
            <person name="Zhang X.-J."/>
            <person name="Jia Y."/>
            <person name="Liu Y."/>
            <person name="Niu Y.-X."/>
            <person name="Yu L.-H."/>
            <person name="Chen D.-F."/>
            <person name="Zhang G.-Q."/>
        </authorList>
    </citation>
    <scope>NUCLEOTIDE SEQUENCE</scope>
    <source>
        <tissue evidence="5">Leaf</tissue>
    </source>
</reference>
<keyword evidence="1" id="KW-0479">Metal-binding</keyword>
<feature type="compositionally biased region" description="Basic and acidic residues" evidence="3">
    <location>
        <begin position="55"/>
        <end position="65"/>
    </location>
</feature>
<keyword evidence="2" id="KW-0175">Coiled coil</keyword>
<dbReference type="InterPro" id="IPR005135">
    <property type="entry name" value="Endo/exonuclease/phosphatase"/>
</dbReference>
<dbReference type="SMART" id="SM00343">
    <property type="entry name" value="ZnF_C2HC"/>
    <property type="match status" value="1"/>
</dbReference>
<dbReference type="PANTHER" id="PTHR31286:SF99">
    <property type="entry name" value="DUF4283 DOMAIN-CONTAINING PROTEIN"/>
    <property type="match status" value="1"/>
</dbReference>
<dbReference type="InterPro" id="IPR025558">
    <property type="entry name" value="DUF4283"/>
</dbReference>
<dbReference type="InterPro" id="IPR040256">
    <property type="entry name" value="At4g02000-like"/>
</dbReference>
<keyword evidence="1" id="KW-0863">Zinc-finger</keyword>
<proteinExistence type="predicted"/>
<name>A0A8T3A6Y7_DENNO</name>
<accession>A0A8T3A6Y7</accession>
<dbReference type="PANTHER" id="PTHR31286">
    <property type="entry name" value="GLYCINE-RICH CELL WALL STRUCTURAL PROTEIN 1.8-LIKE"/>
    <property type="match status" value="1"/>
</dbReference>
<dbReference type="InterPro" id="IPR001878">
    <property type="entry name" value="Znf_CCHC"/>
</dbReference>
<dbReference type="Pfam" id="PF14111">
    <property type="entry name" value="DUF4283"/>
    <property type="match status" value="1"/>
</dbReference>
<feature type="compositionally biased region" description="Gly residues" evidence="3">
    <location>
        <begin position="31"/>
        <end position="49"/>
    </location>
</feature>
<dbReference type="GO" id="GO:0008270">
    <property type="term" value="F:zinc ion binding"/>
    <property type="evidence" value="ECO:0007669"/>
    <property type="project" value="UniProtKB-KW"/>
</dbReference>
<evidence type="ECO:0000313" key="5">
    <source>
        <dbReference type="EMBL" id="KAI0488433.1"/>
    </source>
</evidence>
<evidence type="ECO:0000313" key="6">
    <source>
        <dbReference type="Proteomes" id="UP000829196"/>
    </source>
</evidence>
<keyword evidence="1" id="KW-0862">Zinc</keyword>
<evidence type="ECO:0000256" key="3">
    <source>
        <dbReference type="SAM" id="MobiDB-lite"/>
    </source>
</evidence>
<dbReference type="Pfam" id="PF03372">
    <property type="entry name" value="Exo_endo_phos"/>
    <property type="match status" value="1"/>
</dbReference>
<comment type="caution">
    <text evidence="5">The sequence shown here is derived from an EMBL/GenBank/DDBJ whole genome shotgun (WGS) entry which is preliminary data.</text>
</comment>
<protein>
    <recommendedName>
        <fullName evidence="4">CCHC-type domain-containing protein</fullName>
    </recommendedName>
</protein>
<dbReference type="InterPro" id="IPR000477">
    <property type="entry name" value="RT_dom"/>
</dbReference>
<feature type="compositionally biased region" description="Basic and acidic residues" evidence="3">
    <location>
        <begin position="557"/>
        <end position="583"/>
    </location>
</feature>
<feature type="region of interest" description="Disordered" evidence="3">
    <location>
        <begin position="1"/>
        <end position="87"/>
    </location>
</feature>
<dbReference type="OrthoDB" id="786283at2759"/>
<evidence type="ECO:0000256" key="1">
    <source>
        <dbReference type="PROSITE-ProRule" id="PRU00047"/>
    </source>
</evidence>
<dbReference type="InterPro" id="IPR036691">
    <property type="entry name" value="Endo/exonu/phosph_ase_sf"/>
</dbReference>
<feature type="coiled-coil region" evidence="2">
    <location>
        <begin position="973"/>
        <end position="1010"/>
    </location>
</feature>
<evidence type="ECO:0000256" key="2">
    <source>
        <dbReference type="SAM" id="Coils"/>
    </source>
</evidence>
<feature type="region of interest" description="Disordered" evidence="3">
    <location>
        <begin position="509"/>
        <end position="631"/>
    </location>
</feature>